<evidence type="ECO:0000256" key="10">
    <source>
        <dbReference type="SAM" id="MobiDB-lite"/>
    </source>
</evidence>
<dbReference type="InterPro" id="IPR001841">
    <property type="entry name" value="Znf_RING"/>
</dbReference>
<dbReference type="Proteomes" id="UP000039865">
    <property type="component" value="Unassembled WGS sequence"/>
</dbReference>
<dbReference type="OMA" id="LMTMEFK"/>
<dbReference type="InterPro" id="IPR057308">
    <property type="entry name" value="CHCR_PEP5_VPS11"/>
</dbReference>
<feature type="coiled-coil region" evidence="9">
    <location>
        <begin position="882"/>
        <end position="912"/>
    </location>
</feature>
<accession>A0A078AGB4</accession>
<dbReference type="EMBL" id="CCKQ01008415">
    <property type="protein sequence ID" value="CDW79873.1"/>
    <property type="molecule type" value="Genomic_DNA"/>
</dbReference>
<feature type="region of interest" description="Disordered" evidence="10">
    <location>
        <begin position="20"/>
        <end position="46"/>
    </location>
</feature>
<keyword evidence="4 7" id="KW-0863">Zinc-finger</keyword>
<evidence type="ECO:0000256" key="9">
    <source>
        <dbReference type="SAM" id="Coils"/>
    </source>
</evidence>
<evidence type="ECO:0000256" key="6">
    <source>
        <dbReference type="ARBA" id="ARBA00023136"/>
    </source>
</evidence>
<dbReference type="PANTHER" id="PTHR23323">
    <property type="entry name" value="VACUOLAR PROTEIN SORTING-ASSOCIATED PROTEIN"/>
    <property type="match status" value="1"/>
</dbReference>
<keyword evidence="5" id="KW-0862">Zinc</keyword>
<dbReference type="GO" id="GO:0006886">
    <property type="term" value="P:intracellular protein transport"/>
    <property type="evidence" value="ECO:0007669"/>
    <property type="project" value="UniProtKB-UniRule"/>
</dbReference>
<dbReference type="GO" id="GO:0006904">
    <property type="term" value="P:vesicle docking involved in exocytosis"/>
    <property type="evidence" value="ECO:0007669"/>
    <property type="project" value="TreeGrafter"/>
</dbReference>
<sequence length="1025" mass="119904">MASFKRIRFFECDQIEDANAASKGQPQQPKGRGANREETKGEITQAKGGDRTIQDLKILRMIYLDMFFLFLGSDKTKIGEPFSESLYLTKNLQIKSEFKIHNETFYVDKFINYQKGMKLLISLGQDYFMNENNQKEDECYIDGGRKGLTGGNIWQKQGLTTGGDIQQHMGETPKMIPIYVNGKPYQDKIKAFRVSKDGVMAALVLRNNDILIYRVKFWSIQLTQQLLDAKGDFIPEKTAQKPVKVLKIKEAQYQEVFDLHIFKRTEPGGATEYCMYLISTNGVLVYYSIEKKEDCKQVFDEQNLTLTPNCVDCDYNRGLLLIDAAQKNKDVSDHFVKRYKQRDQIHQQALEGQKDLLRFFKDHVVEVKQIKSGAQLSIYDFSNQMTLFCNTYPNILFVEVEEDAIYMLTSNQKDVKTLFKLHEMEDNVKIQTLLKKGLYAEAQKIAQNANFPQEIIAEICKEHADNLYEKKQYDESLDQFIKTIGFLNPSYVIQRFIEVPQLNNLIKYLEHLINTPQQQQQNLTSLADYNKDYTALLLNCYVKTKQKEKITQLIQKSQTSNKDTIFDVATAIEVCRQQSETLEQAEALAEQSKKWKLLVQIQIENRKDLAKALQTIDQKITNLKEKVECLQLYAPKFFKQNQDKLLIGYPQKQQIEQIQTIRFEIKKNQKIRIEDLLQIFVDDISQMKDFLRHVIETNGDNNSKQLEQLTSLNLYHRLLECYLYLNQNNQTSMQQQRQIQVEQRTIVEEINKFIDRYDSKVDKHYVLFLFQIYNYAEGVQGCCERLDLKQELLSYYIQKKDVNKVLEICQRYSEKGAENNIGDLWIQALTFFRDLEGPDSEIYLEKALQFIGSKSILSPLLILEIIQNKPTIKFKVMKKYLLERLQAQNTVIQKNNKKVEENMDKINKMKAETVELRTSAKSFNQKECSQCDKKLSLPTVHFMCGHTYHDYCVESEGQRKCVKCQMQFQDIIDKKEQFIDQAKSSEQFLRELKDEKVKFNVIAAYFGRGLFSEIDLHLKEKEKRL</sequence>
<dbReference type="InterPro" id="IPR000547">
    <property type="entry name" value="Clathrin_H-chain/VPS_repeat"/>
</dbReference>
<dbReference type="FunCoup" id="A0A078AGB4">
    <property type="interactions" value="351"/>
</dbReference>
<comment type="subcellular location">
    <subcellularLocation>
        <location evidence="1">Endomembrane system</location>
        <topology evidence="1">Peripheral membrane protein</topology>
    </subcellularLocation>
</comment>
<evidence type="ECO:0000256" key="5">
    <source>
        <dbReference type="ARBA" id="ARBA00022833"/>
    </source>
</evidence>
<evidence type="ECO:0000256" key="7">
    <source>
        <dbReference type="PROSITE-ProRule" id="PRU00175"/>
    </source>
</evidence>
<dbReference type="GO" id="GO:0005768">
    <property type="term" value="C:endosome"/>
    <property type="evidence" value="ECO:0007669"/>
    <property type="project" value="TreeGrafter"/>
</dbReference>
<dbReference type="PANTHER" id="PTHR23323:SF24">
    <property type="entry name" value="VACUOLAR PROTEIN SORTING-ASSOCIATED PROTEIN 11 HOMOLOG"/>
    <property type="match status" value="1"/>
</dbReference>
<protein>
    <submittedName>
        <fullName evidence="12">Vacuolar sorting</fullName>
    </submittedName>
</protein>
<dbReference type="GO" id="GO:0030674">
    <property type="term" value="F:protein-macromolecule adaptor activity"/>
    <property type="evidence" value="ECO:0007669"/>
    <property type="project" value="TreeGrafter"/>
</dbReference>
<organism evidence="12 13">
    <name type="scientific">Stylonychia lemnae</name>
    <name type="common">Ciliate</name>
    <dbReference type="NCBI Taxonomy" id="5949"/>
    <lineage>
        <taxon>Eukaryota</taxon>
        <taxon>Sar</taxon>
        <taxon>Alveolata</taxon>
        <taxon>Ciliophora</taxon>
        <taxon>Intramacronucleata</taxon>
        <taxon>Spirotrichea</taxon>
        <taxon>Stichotrichia</taxon>
        <taxon>Sporadotrichida</taxon>
        <taxon>Oxytrichidae</taxon>
        <taxon>Stylonychinae</taxon>
        <taxon>Stylonychia</taxon>
    </lineage>
</organism>
<dbReference type="AlphaFoldDB" id="A0A078AGB4"/>
<dbReference type="CDD" id="cd16688">
    <property type="entry name" value="RING-H2_Vps11"/>
    <property type="match status" value="1"/>
</dbReference>
<dbReference type="OrthoDB" id="26184at2759"/>
<evidence type="ECO:0000256" key="4">
    <source>
        <dbReference type="ARBA" id="ARBA00022771"/>
    </source>
</evidence>
<evidence type="ECO:0000256" key="1">
    <source>
        <dbReference type="ARBA" id="ARBA00004184"/>
    </source>
</evidence>
<keyword evidence="6" id="KW-0472">Membrane</keyword>
<evidence type="ECO:0000259" key="11">
    <source>
        <dbReference type="PROSITE" id="PS50089"/>
    </source>
</evidence>
<keyword evidence="9" id="KW-0175">Coiled coil</keyword>
<dbReference type="GO" id="GO:0007033">
    <property type="term" value="P:vacuole organization"/>
    <property type="evidence" value="ECO:0007669"/>
    <property type="project" value="TreeGrafter"/>
</dbReference>
<dbReference type="GO" id="GO:0007032">
    <property type="term" value="P:endosome organization"/>
    <property type="evidence" value="ECO:0007669"/>
    <property type="project" value="TreeGrafter"/>
</dbReference>
<gene>
    <name evidence="12" type="primary">Contig16247.g17306</name>
    <name evidence="12" type="ORF">STYLEM_8865</name>
</gene>
<dbReference type="Pfam" id="PF23356">
    <property type="entry name" value="TPR_PEP5_VPS11"/>
    <property type="match status" value="1"/>
</dbReference>
<evidence type="ECO:0000313" key="13">
    <source>
        <dbReference type="Proteomes" id="UP000039865"/>
    </source>
</evidence>
<evidence type="ECO:0000256" key="8">
    <source>
        <dbReference type="PROSITE-ProRule" id="PRU01006"/>
    </source>
</evidence>
<keyword evidence="3" id="KW-0479">Metal-binding</keyword>
<evidence type="ECO:0000256" key="3">
    <source>
        <dbReference type="ARBA" id="ARBA00022723"/>
    </source>
</evidence>
<dbReference type="GO" id="GO:0008270">
    <property type="term" value="F:zinc ion binding"/>
    <property type="evidence" value="ECO:0007669"/>
    <property type="project" value="UniProtKB-KW"/>
</dbReference>
<dbReference type="GO" id="GO:0030897">
    <property type="term" value="C:HOPS complex"/>
    <property type="evidence" value="ECO:0007669"/>
    <property type="project" value="TreeGrafter"/>
</dbReference>
<proteinExistence type="inferred from homology"/>
<dbReference type="PROSITE" id="PS50236">
    <property type="entry name" value="CHCR"/>
    <property type="match status" value="1"/>
</dbReference>
<reference evidence="12 13" key="1">
    <citation type="submission" date="2014-06" db="EMBL/GenBank/DDBJ databases">
        <authorList>
            <person name="Swart Estienne"/>
        </authorList>
    </citation>
    <scope>NUCLEOTIDE SEQUENCE [LARGE SCALE GENOMIC DNA]</scope>
    <source>
        <strain evidence="12 13">130c</strain>
    </source>
</reference>
<evidence type="ECO:0000256" key="2">
    <source>
        <dbReference type="ARBA" id="ARBA00007070"/>
    </source>
</evidence>
<name>A0A078AGB4_STYLE</name>
<keyword evidence="13" id="KW-1185">Reference proteome</keyword>
<comment type="similarity">
    <text evidence="2">Belongs to the VPS11 family.</text>
</comment>
<feature type="repeat" description="CHCR" evidence="8">
    <location>
        <begin position="480"/>
        <end position="646"/>
    </location>
</feature>
<dbReference type="GO" id="GO:0048284">
    <property type="term" value="P:organelle fusion"/>
    <property type="evidence" value="ECO:0007669"/>
    <property type="project" value="TreeGrafter"/>
</dbReference>
<feature type="domain" description="RING-type" evidence="11">
    <location>
        <begin position="928"/>
        <end position="965"/>
    </location>
</feature>
<dbReference type="PROSITE" id="PS50089">
    <property type="entry name" value="ZF_RING_2"/>
    <property type="match status" value="1"/>
</dbReference>
<dbReference type="InParanoid" id="A0A078AGB4"/>
<evidence type="ECO:0000313" key="12">
    <source>
        <dbReference type="EMBL" id="CDW79873.1"/>
    </source>
</evidence>